<name>A0AAV3M5B3_9GAMM</name>
<protein>
    <recommendedName>
        <fullName evidence="1">DUF4440 domain-containing protein</fullName>
    </recommendedName>
</protein>
<evidence type="ECO:0000313" key="3">
    <source>
        <dbReference type="Proteomes" id="UP000022311"/>
    </source>
</evidence>
<dbReference type="InterPro" id="IPR032710">
    <property type="entry name" value="NTF2-like_dom_sf"/>
</dbReference>
<dbReference type="SUPFAM" id="SSF54427">
    <property type="entry name" value="NTF2-like"/>
    <property type="match status" value="1"/>
</dbReference>
<dbReference type="Gene3D" id="3.10.450.50">
    <property type="match status" value="1"/>
</dbReference>
<accession>A0AAV3M5B3</accession>
<dbReference type="NCBIfam" id="TIGR02246">
    <property type="entry name" value="SgcJ/EcaC family oxidoreductase"/>
    <property type="match status" value="1"/>
</dbReference>
<proteinExistence type="predicted"/>
<evidence type="ECO:0000259" key="1">
    <source>
        <dbReference type="Pfam" id="PF14534"/>
    </source>
</evidence>
<comment type="caution">
    <text evidence="2">The sequence shown here is derived from an EMBL/GenBank/DDBJ whole genome shotgun (WGS) entry which is preliminary data.</text>
</comment>
<dbReference type="InterPro" id="IPR011944">
    <property type="entry name" value="Steroid_delta5-4_isomerase"/>
</dbReference>
<feature type="domain" description="DUF4440" evidence="1">
    <location>
        <begin position="14"/>
        <end position="121"/>
    </location>
</feature>
<reference evidence="2 3" key="1">
    <citation type="submission" date="2014-01" db="EMBL/GenBank/DDBJ databases">
        <authorList>
            <person name="Durkin A.S."/>
            <person name="McCorrison J."/>
            <person name="Torralba M."/>
            <person name="Gillis M."/>
            <person name="Haft D.H."/>
            <person name="Methe B."/>
            <person name="Sutton G."/>
            <person name="Nelson K.E."/>
        </authorList>
    </citation>
    <scope>NUCLEOTIDE SEQUENCE [LARGE SCALE GENOMIC DNA]</scope>
    <source>
        <strain evidence="2 3">205/92</strain>
    </source>
</reference>
<organism evidence="2 3">
    <name type="scientific">Providencia alcalifaciens 205/92</name>
    <dbReference type="NCBI Taxonomy" id="1256988"/>
    <lineage>
        <taxon>Bacteria</taxon>
        <taxon>Pseudomonadati</taxon>
        <taxon>Pseudomonadota</taxon>
        <taxon>Gammaproteobacteria</taxon>
        <taxon>Enterobacterales</taxon>
        <taxon>Morganellaceae</taxon>
        <taxon>Providencia</taxon>
    </lineage>
</organism>
<evidence type="ECO:0000313" key="2">
    <source>
        <dbReference type="EMBL" id="EUD11026.1"/>
    </source>
</evidence>
<dbReference type="RefSeq" id="WP_006661899.1">
    <property type="nucleotide sequence ID" value="NZ_JALD01000045.1"/>
</dbReference>
<dbReference type="EMBL" id="JALD01000045">
    <property type="protein sequence ID" value="EUD11026.1"/>
    <property type="molecule type" value="Genomic_DNA"/>
</dbReference>
<gene>
    <name evidence="2" type="ORF">HMPREF1563_2740</name>
</gene>
<dbReference type="AlphaFoldDB" id="A0AAV3M5B3"/>
<dbReference type="Pfam" id="PF14534">
    <property type="entry name" value="DUF4440"/>
    <property type="match status" value="1"/>
</dbReference>
<sequence>MHPTVKNAEDMPLAFESAWNNHDMNVFGQLFHPEATFVNRFGHYVKGINEIIELHIPLHKTIYSDSIMKNELIDIIPLDESHIITHFWSRLAAGEAHPIGPHKIDTLIMAVLAKQDETWQIRALENVTLVNPRTGHIKLRDVE</sequence>
<dbReference type="InterPro" id="IPR027843">
    <property type="entry name" value="DUF4440"/>
</dbReference>
<dbReference type="Proteomes" id="UP000022311">
    <property type="component" value="Unassembled WGS sequence"/>
</dbReference>